<comment type="subcellular location">
    <subcellularLocation>
        <location evidence="1">Cell membrane</location>
        <topology evidence="1">Multi-pass membrane protein</topology>
    </subcellularLocation>
    <subcellularLocation>
        <location evidence="6">Membrane</location>
        <topology evidence="6">Multi-pass membrane protein</topology>
    </subcellularLocation>
</comment>
<sequence length="202" mass="21912">MFDIIHAGGWIMLPLLMSAITALAIVGNRFWVLRRDRLAPPRLTLQIESLLQQGDMQGALRLLEGLDSPLAAILGAGVRRIGLSRDAIKERVEETGRYEVAMLDRHLNVLGTIAAISPLLGLLGTVFGIMHAFDGLGASGASNPGVLASGISEALITTATGLIIAIPSLMMYRYFRARVDELVLLMERESLKIIEIVQGDRQ</sequence>
<dbReference type="PANTHER" id="PTHR30625">
    <property type="entry name" value="PROTEIN TOLQ"/>
    <property type="match status" value="1"/>
</dbReference>
<dbReference type="EMBL" id="JBBPCO010000018">
    <property type="protein sequence ID" value="MEK8090870.1"/>
    <property type="molecule type" value="Genomic_DNA"/>
</dbReference>
<organism evidence="9 10">
    <name type="scientific">Thermithiobacillus plumbiphilus</name>
    <dbReference type="NCBI Taxonomy" id="1729899"/>
    <lineage>
        <taxon>Bacteria</taxon>
        <taxon>Pseudomonadati</taxon>
        <taxon>Pseudomonadota</taxon>
        <taxon>Acidithiobacillia</taxon>
        <taxon>Acidithiobacillales</taxon>
        <taxon>Thermithiobacillaceae</taxon>
        <taxon>Thermithiobacillus</taxon>
    </lineage>
</organism>
<keyword evidence="10" id="KW-1185">Reference proteome</keyword>
<keyword evidence="4 7" id="KW-1133">Transmembrane helix</keyword>
<reference evidence="9 10" key="1">
    <citation type="submission" date="2024-04" db="EMBL/GenBank/DDBJ databases">
        <authorList>
            <person name="Abashina T."/>
            <person name="Shaikin A."/>
        </authorList>
    </citation>
    <scope>NUCLEOTIDE SEQUENCE [LARGE SCALE GENOMIC DNA]</scope>
    <source>
        <strain evidence="9 10">AAFK</strain>
    </source>
</reference>
<evidence type="ECO:0000313" key="9">
    <source>
        <dbReference type="EMBL" id="MEK8090870.1"/>
    </source>
</evidence>
<evidence type="ECO:0000256" key="7">
    <source>
        <dbReference type="SAM" id="Phobius"/>
    </source>
</evidence>
<dbReference type="RefSeq" id="WP_341371925.1">
    <property type="nucleotide sequence ID" value="NZ_JBBPCO010000018.1"/>
</dbReference>
<keyword evidence="6" id="KW-0813">Transport</keyword>
<protein>
    <submittedName>
        <fullName evidence="9">MotA/TolQ/ExbB proton channel family protein</fullName>
    </submittedName>
</protein>
<evidence type="ECO:0000313" key="10">
    <source>
        <dbReference type="Proteomes" id="UP001446205"/>
    </source>
</evidence>
<feature type="domain" description="MotA/TolQ/ExbB proton channel" evidence="8">
    <location>
        <begin position="68"/>
        <end position="187"/>
    </location>
</feature>
<name>A0ABU9DDT2_9PROT</name>
<keyword evidence="6" id="KW-0653">Protein transport</keyword>
<keyword evidence="2" id="KW-1003">Cell membrane</keyword>
<keyword evidence="5 7" id="KW-0472">Membrane</keyword>
<keyword evidence="3 7" id="KW-0812">Transmembrane</keyword>
<comment type="caution">
    <text evidence="9">The sequence shown here is derived from an EMBL/GenBank/DDBJ whole genome shotgun (WGS) entry which is preliminary data.</text>
</comment>
<evidence type="ECO:0000256" key="2">
    <source>
        <dbReference type="ARBA" id="ARBA00022475"/>
    </source>
</evidence>
<dbReference type="PANTHER" id="PTHR30625:SF11">
    <property type="entry name" value="MOTA_TOLQ_EXBB PROTON CHANNEL DOMAIN-CONTAINING PROTEIN"/>
    <property type="match status" value="1"/>
</dbReference>
<evidence type="ECO:0000256" key="5">
    <source>
        <dbReference type="ARBA" id="ARBA00023136"/>
    </source>
</evidence>
<comment type="similarity">
    <text evidence="6">Belongs to the exbB/tolQ family.</text>
</comment>
<evidence type="ECO:0000259" key="8">
    <source>
        <dbReference type="Pfam" id="PF01618"/>
    </source>
</evidence>
<feature type="transmembrane region" description="Helical" evidence="7">
    <location>
        <begin position="12"/>
        <end position="32"/>
    </location>
</feature>
<feature type="transmembrane region" description="Helical" evidence="7">
    <location>
        <begin position="107"/>
        <end position="133"/>
    </location>
</feature>
<dbReference type="Pfam" id="PF01618">
    <property type="entry name" value="MotA_ExbB"/>
    <property type="match status" value="1"/>
</dbReference>
<dbReference type="Proteomes" id="UP001446205">
    <property type="component" value="Unassembled WGS sequence"/>
</dbReference>
<feature type="transmembrane region" description="Helical" evidence="7">
    <location>
        <begin position="145"/>
        <end position="166"/>
    </location>
</feature>
<dbReference type="InterPro" id="IPR002898">
    <property type="entry name" value="MotA_ExbB_proton_chnl"/>
</dbReference>
<dbReference type="InterPro" id="IPR050790">
    <property type="entry name" value="ExbB/TolQ_transport"/>
</dbReference>
<gene>
    <name evidence="9" type="ORF">WOB96_14015</name>
</gene>
<evidence type="ECO:0000256" key="3">
    <source>
        <dbReference type="ARBA" id="ARBA00022692"/>
    </source>
</evidence>
<evidence type="ECO:0000256" key="1">
    <source>
        <dbReference type="ARBA" id="ARBA00004651"/>
    </source>
</evidence>
<accession>A0ABU9DDT2</accession>
<proteinExistence type="inferred from homology"/>
<evidence type="ECO:0000256" key="6">
    <source>
        <dbReference type="RuleBase" id="RU004057"/>
    </source>
</evidence>
<evidence type="ECO:0000256" key="4">
    <source>
        <dbReference type="ARBA" id="ARBA00022989"/>
    </source>
</evidence>